<dbReference type="Pfam" id="PF14525">
    <property type="entry name" value="AraC_binding_2"/>
    <property type="match status" value="1"/>
</dbReference>
<sequence>MASVLQRLPHLTLSASGLSDPESFETYRQAVSMIFDATLDDWQQQPDFRVHVDCVQLGPMLLSQASMSNGAYRYERSMRKVAQVGADAVLVQMILAGSDVRVVKGEAVTSGPGDVFICDLTRTISTKATDCQNFTFVFPRSLLGLPEFELDALHDIHLPASSTQAKLLMAHIRMLWTERDRIALPDAAMFAQSTAGLIASLTANSIDDDVRQAHAARAEIARVQHFIDCTLMDPELGPDMICSRLGFSRSSLYRLFEPLGGVASYIRDRRLRRVFRQLAGGQTSNRKLAEIAFDTGFSNIPAFTRAFKTHYGVTPREVRMLAEAGKGWPVRLDEPIDGGERLGHWLNRLGRA</sequence>
<dbReference type="SUPFAM" id="SSF46689">
    <property type="entry name" value="Homeodomain-like"/>
    <property type="match status" value="1"/>
</dbReference>
<organism evidence="5 6">
    <name type="scientific">Mycoplana ramosa</name>
    <name type="common">Mycoplana bullata</name>
    <dbReference type="NCBI Taxonomy" id="40837"/>
    <lineage>
        <taxon>Bacteria</taxon>
        <taxon>Pseudomonadati</taxon>
        <taxon>Pseudomonadota</taxon>
        <taxon>Alphaproteobacteria</taxon>
        <taxon>Hyphomicrobiales</taxon>
        <taxon>Rhizobiaceae</taxon>
        <taxon>Mycoplana</taxon>
    </lineage>
</organism>
<keyword evidence="6" id="KW-1185">Reference proteome</keyword>
<keyword evidence="2" id="KW-0238">DNA-binding</keyword>
<gene>
    <name evidence="5" type="ORF">ACFQ33_06280</name>
</gene>
<evidence type="ECO:0000313" key="6">
    <source>
        <dbReference type="Proteomes" id="UP001597173"/>
    </source>
</evidence>
<dbReference type="InterPro" id="IPR018060">
    <property type="entry name" value="HTH_AraC"/>
</dbReference>
<dbReference type="PROSITE" id="PS01124">
    <property type="entry name" value="HTH_ARAC_FAMILY_2"/>
    <property type="match status" value="1"/>
</dbReference>
<dbReference type="SMART" id="SM00342">
    <property type="entry name" value="HTH_ARAC"/>
    <property type="match status" value="1"/>
</dbReference>
<dbReference type="Pfam" id="PF12833">
    <property type="entry name" value="HTH_18"/>
    <property type="match status" value="1"/>
</dbReference>
<evidence type="ECO:0000256" key="1">
    <source>
        <dbReference type="ARBA" id="ARBA00023015"/>
    </source>
</evidence>
<proteinExistence type="predicted"/>
<dbReference type="PANTHER" id="PTHR46796">
    <property type="entry name" value="HTH-TYPE TRANSCRIPTIONAL ACTIVATOR RHAS-RELATED"/>
    <property type="match status" value="1"/>
</dbReference>
<evidence type="ECO:0000256" key="2">
    <source>
        <dbReference type="ARBA" id="ARBA00023125"/>
    </source>
</evidence>
<dbReference type="Proteomes" id="UP001597173">
    <property type="component" value="Unassembled WGS sequence"/>
</dbReference>
<dbReference type="EMBL" id="JBHTNF010000002">
    <property type="protein sequence ID" value="MFD1327498.1"/>
    <property type="molecule type" value="Genomic_DNA"/>
</dbReference>
<protein>
    <submittedName>
        <fullName evidence="5">Helix-turn-helix domain-containing protein</fullName>
    </submittedName>
</protein>
<evidence type="ECO:0000259" key="4">
    <source>
        <dbReference type="PROSITE" id="PS01124"/>
    </source>
</evidence>
<dbReference type="PANTHER" id="PTHR46796:SF6">
    <property type="entry name" value="ARAC SUBFAMILY"/>
    <property type="match status" value="1"/>
</dbReference>
<feature type="domain" description="HTH araC/xylS-type" evidence="4">
    <location>
        <begin position="221"/>
        <end position="321"/>
    </location>
</feature>
<dbReference type="InterPro" id="IPR035418">
    <property type="entry name" value="AraC-bd_2"/>
</dbReference>
<comment type="caution">
    <text evidence="5">The sequence shown here is derived from an EMBL/GenBank/DDBJ whole genome shotgun (WGS) entry which is preliminary data.</text>
</comment>
<accession>A0ABW3YSC8</accession>
<dbReference type="InterPro" id="IPR050204">
    <property type="entry name" value="AraC_XylS_family_regulators"/>
</dbReference>
<dbReference type="RefSeq" id="WP_374835318.1">
    <property type="nucleotide sequence ID" value="NZ_JBHEEW010000001.1"/>
</dbReference>
<reference evidence="6" key="1">
    <citation type="journal article" date="2019" name="Int. J. Syst. Evol. Microbiol.">
        <title>The Global Catalogue of Microorganisms (GCM) 10K type strain sequencing project: providing services to taxonomists for standard genome sequencing and annotation.</title>
        <authorList>
            <consortium name="The Broad Institute Genomics Platform"/>
            <consortium name="The Broad Institute Genome Sequencing Center for Infectious Disease"/>
            <person name="Wu L."/>
            <person name="Ma J."/>
        </authorList>
    </citation>
    <scope>NUCLEOTIDE SEQUENCE [LARGE SCALE GENOMIC DNA]</scope>
    <source>
        <strain evidence="6">CCUG 55609</strain>
    </source>
</reference>
<evidence type="ECO:0000313" key="5">
    <source>
        <dbReference type="EMBL" id="MFD1327498.1"/>
    </source>
</evidence>
<keyword evidence="1" id="KW-0805">Transcription regulation</keyword>
<dbReference type="InterPro" id="IPR009057">
    <property type="entry name" value="Homeodomain-like_sf"/>
</dbReference>
<dbReference type="PRINTS" id="PR00032">
    <property type="entry name" value="HTHARAC"/>
</dbReference>
<dbReference type="Gene3D" id="1.10.10.60">
    <property type="entry name" value="Homeodomain-like"/>
    <property type="match status" value="1"/>
</dbReference>
<dbReference type="InterPro" id="IPR020449">
    <property type="entry name" value="Tscrpt_reg_AraC-type_HTH"/>
</dbReference>
<name>A0ABW3YSC8_MYCRA</name>
<keyword evidence="3" id="KW-0804">Transcription</keyword>
<evidence type="ECO:0000256" key="3">
    <source>
        <dbReference type="ARBA" id="ARBA00023163"/>
    </source>
</evidence>